<keyword evidence="1" id="KW-1133">Transmembrane helix</keyword>
<dbReference type="EMBL" id="VLKP01000001">
    <property type="protein sequence ID" value="TWI14030.1"/>
    <property type="molecule type" value="Genomic_DNA"/>
</dbReference>
<comment type="caution">
    <text evidence="2">The sequence shown here is derived from an EMBL/GenBank/DDBJ whole genome shotgun (WGS) entry which is preliminary data.</text>
</comment>
<proteinExistence type="predicted"/>
<feature type="transmembrane region" description="Helical" evidence="1">
    <location>
        <begin position="62"/>
        <end position="82"/>
    </location>
</feature>
<dbReference type="Proteomes" id="UP000316471">
    <property type="component" value="Unassembled WGS sequence"/>
</dbReference>
<reference evidence="2 3" key="1">
    <citation type="journal article" date="2015" name="Stand. Genomic Sci.">
        <title>Genomic Encyclopedia of Bacterial and Archaeal Type Strains, Phase III: the genomes of soil and plant-associated and newly described type strains.</title>
        <authorList>
            <person name="Whitman W.B."/>
            <person name="Woyke T."/>
            <person name="Klenk H.P."/>
            <person name="Zhou Y."/>
            <person name="Lilburn T.G."/>
            <person name="Beck B.J."/>
            <person name="De Vos P."/>
            <person name="Vandamme P."/>
            <person name="Eisen J.A."/>
            <person name="Garrity G."/>
            <person name="Hugenholtz P."/>
            <person name="Kyrpides N.C."/>
        </authorList>
    </citation>
    <scope>NUCLEOTIDE SEQUENCE [LARGE SCALE GENOMIC DNA]</scope>
    <source>
        <strain evidence="2 3">CGMCC 1.10136</strain>
    </source>
</reference>
<evidence type="ECO:0000256" key="1">
    <source>
        <dbReference type="SAM" id="Phobius"/>
    </source>
</evidence>
<keyword evidence="3" id="KW-1185">Reference proteome</keyword>
<feature type="transmembrane region" description="Helical" evidence="1">
    <location>
        <begin position="12"/>
        <end position="31"/>
    </location>
</feature>
<dbReference type="InterPro" id="IPR018643">
    <property type="entry name" value="DUF2069_membrane"/>
</dbReference>
<dbReference type="RefSeq" id="WP_199747019.1">
    <property type="nucleotide sequence ID" value="NZ_VLKP01000001.1"/>
</dbReference>
<feature type="transmembrane region" description="Helical" evidence="1">
    <location>
        <begin position="88"/>
        <end position="109"/>
    </location>
</feature>
<dbReference type="AlphaFoldDB" id="A0A562M2D3"/>
<name>A0A562M2D3_9GAMM</name>
<sequence>MNDPTVLRARARGVLLFSLVTLAALYVAWFAGDATPWAEWLVFALPPVLLALGGWRRRRTAGFWSAVLALFWFSHGVMVAWSRPAERGFALAAVALAVVIVFAASLPGLQARFGGKRKG</sequence>
<keyword evidence="1" id="KW-0472">Membrane</keyword>
<evidence type="ECO:0000313" key="2">
    <source>
        <dbReference type="EMBL" id="TWI14030.1"/>
    </source>
</evidence>
<gene>
    <name evidence="2" type="ORF">IP93_00021</name>
</gene>
<dbReference type="Pfam" id="PF09842">
    <property type="entry name" value="DUF2069"/>
    <property type="match status" value="1"/>
</dbReference>
<keyword evidence="1" id="KW-0812">Transmembrane</keyword>
<accession>A0A562M2D3</accession>
<evidence type="ECO:0000313" key="3">
    <source>
        <dbReference type="Proteomes" id="UP000316471"/>
    </source>
</evidence>
<protein>
    <submittedName>
        <fullName evidence="2">Putative membrane protein</fullName>
    </submittedName>
</protein>
<organism evidence="2 3">
    <name type="scientific">Aerolutibacter ruishenii</name>
    <dbReference type="NCBI Taxonomy" id="686800"/>
    <lineage>
        <taxon>Bacteria</taxon>
        <taxon>Pseudomonadati</taxon>
        <taxon>Pseudomonadota</taxon>
        <taxon>Gammaproteobacteria</taxon>
        <taxon>Lysobacterales</taxon>
        <taxon>Lysobacteraceae</taxon>
        <taxon>Aerolutibacter</taxon>
    </lineage>
</organism>
<feature type="transmembrane region" description="Helical" evidence="1">
    <location>
        <begin position="37"/>
        <end position="55"/>
    </location>
</feature>